<dbReference type="EMBL" id="JASCZI010009904">
    <property type="protein sequence ID" value="MED6117874.1"/>
    <property type="molecule type" value="Genomic_DNA"/>
</dbReference>
<feature type="region of interest" description="Disordered" evidence="1">
    <location>
        <begin position="1"/>
        <end position="31"/>
    </location>
</feature>
<evidence type="ECO:0000256" key="1">
    <source>
        <dbReference type="SAM" id="MobiDB-lite"/>
    </source>
</evidence>
<name>A0ABU6R3R5_9FABA</name>
<reference evidence="2 3" key="1">
    <citation type="journal article" date="2023" name="Plants (Basel)">
        <title>Bridging the Gap: Combining Genomics and Transcriptomics Approaches to Understand Stylosanthes scabra, an Orphan Legume from the Brazilian Caatinga.</title>
        <authorList>
            <person name="Ferreira-Neto J.R.C."/>
            <person name="da Silva M.D."/>
            <person name="Binneck E."/>
            <person name="de Melo N.F."/>
            <person name="da Silva R.H."/>
            <person name="de Melo A.L.T.M."/>
            <person name="Pandolfi V."/>
            <person name="Bustamante F.O."/>
            <person name="Brasileiro-Vidal A.C."/>
            <person name="Benko-Iseppon A.M."/>
        </authorList>
    </citation>
    <scope>NUCLEOTIDE SEQUENCE [LARGE SCALE GENOMIC DNA]</scope>
    <source>
        <tissue evidence="2">Leaves</tissue>
    </source>
</reference>
<sequence length="145" mass="16062">MLYKPGVESSSTDSEVECHTSKPKKRVNKKHVGGCKMKKMKEKILLEDDGLVTQNSDEEVDWAQFLGQNDAGGTSYDAYDSYPHDSDGGDSWHSLELKTPPNSDEELSDTEADDAFPVFAEGARFGELTLQVGMKFGTKQDFMEA</sequence>
<keyword evidence="3" id="KW-1185">Reference proteome</keyword>
<evidence type="ECO:0000313" key="2">
    <source>
        <dbReference type="EMBL" id="MED6117874.1"/>
    </source>
</evidence>
<comment type="caution">
    <text evidence="2">The sequence shown here is derived from an EMBL/GenBank/DDBJ whole genome shotgun (WGS) entry which is preliminary data.</text>
</comment>
<feature type="region of interest" description="Disordered" evidence="1">
    <location>
        <begin position="74"/>
        <end position="110"/>
    </location>
</feature>
<organism evidence="2 3">
    <name type="scientific">Stylosanthes scabra</name>
    <dbReference type="NCBI Taxonomy" id="79078"/>
    <lineage>
        <taxon>Eukaryota</taxon>
        <taxon>Viridiplantae</taxon>
        <taxon>Streptophyta</taxon>
        <taxon>Embryophyta</taxon>
        <taxon>Tracheophyta</taxon>
        <taxon>Spermatophyta</taxon>
        <taxon>Magnoliopsida</taxon>
        <taxon>eudicotyledons</taxon>
        <taxon>Gunneridae</taxon>
        <taxon>Pentapetalae</taxon>
        <taxon>rosids</taxon>
        <taxon>fabids</taxon>
        <taxon>Fabales</taxon>
        <taxon>Fabaceae</taxon>
        <taxon>Papilionoideae</taxon>
        <taxon>50 kb inversion clade</taxon>
        <taxon>dalbergioids sensu lato</taxon>
        <taxon>Dalbergieae</taxon>
        <taxon>Pterocarpus clade</taxon>
        <taxon>Stylosanthes</taxon>
    </lineage>
</organism>
<accession>A0ABU6R3R5</accession>
<feature type="compositionally biased region" description="Basic residues" evidence="1">
    <location>
        <begin position="21"/>
        <end position="31"/>
    </location>
</feature>
<gene>
    <name evidence="2" type="ORF">PIB30_114022</name>
</gene>
<dbReference type="Proteomes" id="UP001341840">
    <property type="component" value="Unassembled WGS sequence"/>
</dbReference>
<protein>
    <submittedName>
        <fullName evidence="2">Uncharacterized protein</fullName>
    </submittedName>
</protein>
<proteinExistence type="predicted"/>
<evidence type="ECO:0000313" key="3">
    <source>
        <dbReference type="Proteomes" id="UP001341840"/>
    </source>
</evidence>
<feature type="non-terminal residue" evidence="2">
    <location>
        <position position="145"/>
    </location>
</feature>